<dbReference type="EMBL" id="BAAADN010000009">
    <property type="protein sequence ID" value="GAA0452715.1"/>
    <property type="molecule type" value="Genomic_DNA"/>
</dbReference>
<feature type="transmembrane region" description="Helical" evidence="2">
    <location>
        <begin position="89"/>
        <end position="112"/>
    </location>
</feature>
<name>A0AAV3SDS3_HALDO</name>
<evidence type="ECO:0000313" key="5">
    <source>
        <dbReference type="EMBL" id="UOO96078.1"/>
    </source>
</evidence>
<reference evidence="4" key="3">
    <citation type="submission" date="2023-12" db="EMBL/GenBank/DDBJ databases">
        <authorList>
            <person name="Sun Q."/>
            <person name="Inoue M."/>
        </authorList>
    </citation>
    <scope>NUCLEOTIDE SEQUENCE</scope>
    <source>
        <strain evidence="4">JCM 12289</strain>
    </source>
</reference>
<evidence type="ECO:0000256" key="1">
    <source>
        <dbReference type="SAM" id="MobiDB-lite"/>
    </source>
</evidence>
<dbReference type="AlphaFoldDB" id="A0AAV3SDS3"/>
<proteinExistence type="predicted"/>
<reference evidence="4" key="1">
    <citation type="journal article" date="2014" name="Int. J. Syst. Evol. Microbiol.">
        <title>Complete genome sequence of Corynebacterium casei LMG S-19264T (=DSM 44701T), isolated from a smear-ripened cheese.</title>
        <authorList>
            <consortium name="US DOE Joint Genome Institute (JGI-PGF)"/>
            <person name="Walter F."/>
            <person name="Albersmeier A."/>
            <person name="Kalinowski J."/>
            <person name="Ruckert C."/>
        </authorList>
    </citation>
    <scope>NUCLEOTIDE SEQUENCE</scope>
    <source>
        <strain evidence="4">JCM 12289</strain>
    </source>
</reference>
<protein>
    <submittedName>
        <fullName evidence="5">CPBP family intramembrane metalloprotease</fullName>
    </submittedName>
</protein>
<dbReference type="GeneID" id="71761192"/>
<dbReference type="EMBL" id="CP095005">
    <property type="protein sequence ID" value="UOO96078.1"/>
    <property type="molecule type" value="Genomic_DNA"/>
</dbReference>
<dbReference type="Proteomes" id="UP001500962">
    <property type="component" value="Unassembled WGS sequence"/>
</dbReference>
<accession>A0AAV3SDS3</accession>
<keyword evidence="5" id="KW-0645">Protease</keyword>
<reference evidence="5" key="2">
    <citation type="submission" date="2022-04" db="EMBL/GenBank/DDBJ databases">
        <title>Sequencing and genomic assembly of Halococcus dombrowskii.</title>
        <authorList>
            <person name="Lim S.W."/>
            <person name="MacLea K.S."/>
        </authorList>
    </citation>
    <scope>NUCLEOTIDE SEQUENCE</scope>
    <source>
        <strain evidence="5">H4</strain>
    </source>
</reference>
<evidence type="ECO:0000256" key="2">
    <source>
        <dbReference type="SAM" id="Phobius"/>
    </source>
</evidence>
<feature type="compositionally biased region" description="Basic and acidic residues" evidence="1">
    <location>
        <begin position="42"/>
        <end position="80"/>
    </location>
</feature>
<dbReference type="GO" id="GO:0008237">
    <property type="term" value="F:metallopeptidase activity"/>
    <property type="evidence" value="ECO:0007669"/>
    <property type="project" value="UniProtKB-KW"/>
</dbReference>
<dbReference type="RefSeq" id="WP_244704502.1">
    <property type="nucleotide sequence ID" value="NZ_BAAADN010000009.1"/>
</dbReference>
<dbReference type="Pfam" id="PF02517">
    <property type="entry name" value="Rce1-like"/>
    <property type="match status" value="1"/>
</dbReference>
<keyword evidence="5" id="KW-0378">Hydrolase</keyword>
<feature type="transmembrane region" description="Helical" evidence="2">
    <location>
        <begin position="239"/>
        <end position="263"/>
    </location>
</feature>
<keyword evidence="5" id="KW-0482">Metalloprotease</keyword>
<keyword evidence="2" id="KW-0812">Transmembrane</keyword>
<dbReference type="Proteomes" id="UP000830542">
    <property type="component" value="Chromosome"/>
</dbReference>
<feature type="region of interest" description="Disordered" evidence="1">
    <location>
        <begin position="30"/>
        <end position="84"/>
    </location>
</feature>
<feature type="domain" description="CAAX prenyl protease 2/Lysostaphin resistance protein A-like" evidence="3">
    <location>
        <begin position="174"/>
        <end position="266"/>
    </location>
</feature>
<sequence>MARWAVFAGLTALVLVLLLALARVSQVASHEATPTNEAPTGDPEHAEPEYHPEAAPHHEADPDPNAEQRLEAEHSQREPQEPTSLSTGLLLANVALSQGLFLVILIGSAWYARIPLGALGAAPATNGLRELAVGVALGVGLYLANEGGSRAAKAVGIEVPEQLRGSLAPDSTSGWIVLLGVVLPTIAIFEEFLFRAALVGAFSTGFSLSPWLLALLSSLAFALGHGAQGALGMVVTGSLGFVLAGAFVVTGSLLVVVVAHYLINALEFAVNESSLG</sequence>
<evidence type="ECO:0000313" key="6">
    <source>
        <dbReference type="Proteomes" id="UP000830542"/>
    </source>
</evidence>
<organism evidence="4 7">
    <name type="scientific">Halococcus dombrowskii</name>
    <dbReference type="NCBI Taxonomy" id="179637"/>
    <lineage>
        <taxon>Archaea</taxon>
        <taxon>Methanobacteriati</taxon>
        <taxon>Methanobacteriota</taxon>
        <taxon>Stenosarchaea group</taxon>
        <taxon>Halobacteria</taxon>
        <taxon>Halobacteriales</taxon>
        <taxon>Halococcaceae</taxon>
        <taxon>Halococcus</taxon>
    </lineage>
</organism>
<keyword evidence="2" id="KW-0472">Membrane</keyword>
<dbReference type="KEGG" id="hdo:MUK72_05050"/>
<feature type="transmembrane region" description="Helical" evidence="2">
    <location>
        <begin position="172"/>
        <end position="189"/>
    </location>
</feature>
<keyword evidence="2" id="KW-1133">Transmembrane helix</keyword>
<evidence type="ECO:0000259" key="3">
    <source>
        <dbReference type="Pfam" id="PF02517"/>
    </source>
</evidence>
<feature type="transmembrane region" description="Helical" evidence="2">
    <location>
        <begin position="209"/>
        <end position="227"/>
    </location>
</feature>
<evidence type="ECO:0000313" key="7">
    <source>
        <dbReference type="Proteomes" id="UP001500962"/>
    </source>
</evidence>
<dbReference type="GO" id="GO:0080120">
    <property type="term" value="P:CAAX-box protein maturation"/>
    <property type="evidence" value="ECO:0007669"/>
    <property type="project" value="UniProtKB-ARBA"/>
</dbReference>
<dbReference type="GO" id="GO:0004175">
    <property type="term" value="F:endopeptidase activity"/>
    <property type="evidence" value="ECO:0007669"/>
    <property type="project" value="UniProtKB-ARBA"/>
</dbReference>
<gene>
    <name evidence="4" type="ORF">GCM10008985_05500</name>
    <name evidence="5" type="ORF">MUK72_05050</name>
</gene>
<dbReference type="InterPro" id="IPR003675">
    <property type="entry name" value="Rce1/LyrA-like_dom"/>
</dbReference>
<dbReference type="PANTHER" id="PTHR36435">
    <property type="entry name" value="SLR1288 PROTEIN"/>
    <property type="match status" value="1"/>
</dbReference>
<dbReference type="InterPro" id="IPR052710">
    <property type="entry name" value="CAAX_protease"/>
</dbReference>
<evidence type="ECO:0000313" key="4">
    <source>
        <dbReference type="EMBL" id="GAA0452715.1"/>
    </source>
</evidence>
<keyword evidence="6" id="KW-1185">Reference proteome</keyword>
<dbReference type="PANTHER" id="PTHR36435:SF1">
    <property type="entry name" value="CAAX AMINO TERMINAL PROTEASE FAMILY PROTEIN"/>
    <property type="match status" value="1"/>
</dbReference>